<name>A0A3B0TII6_9ZZZZ</name>
<gene>
    <name evidence="2" type="ORF">MNBD_BACTEROID03-545</name>
</gene>
<reference evidence="2" key="1">
    <citation type="submission" date="2018-06" db="EMBL/GenBank/DDBJ databases">
        <authorList>
            <person name="Zhirakovskaya E."/>
        </authorList>
    </citation>
    <scope>NUCLEOTIDE SEQUENCE</scope>
</reference>
<dbReference type="AlphaFoldDB" id="A0A3B0TII6"/>
<organism evidence="2">
    <name type="scientific">hydrothermal vent metagenome</name>
    <dbReference type="NCBI Taxonomy" id="652676"/>
    <lineage>
        <taxon>unclassified sequences</taxon>
        <taxon>metagenomes</taxon>
        <taxon>ecological metagenomes</taxon>
    </lineage>
</organism>
<sequence length="220" mass="23214">MKNKTIKNMKKGMKKFGYLAMAFLVVGLASCSKDGDTGPAGAIGPAGPTGQQGIPGVDGEAQGVPGPAGADGADGATGTANVIYSPRITIKKSDWRVTLGGEFQTAQIDVPELTQDIFEKGVVLVYSYSAADGGAYSPLPSYRGINYTFSIRVNKIAFIRYDPTPPYSAAVDRELRYVLIPGMVSTSGKTSPQQAIYNQLQAAGVDINNFAQVAAYYNIQ</sequence>
<evidence type="ECO:0000256" key="1">
    <source>
        <dbReference type="SAM" id="MobiDB-lite"/>
    </source>
</evidence>
<feature type="compositionally biased region" description="Low complexity" evidence="1">
    <location>
        <begin position="65"/>
        <end position="74"/>
    </location>
</feature>
<dbReference type="PROSITE" id="PS51257">
    <property type="entry name" value="PROKAR_LIPOPROTEIN"/>
    <property type="match status" value="1"/>
</dbReference>
<feature type="region of interest" description="Disordered" evidence="1">
    <location>
        <begin position="39"/>
        <end position="74"/>
    </location>
</feature>
<dbReference type="EMBL" id="UOEL01000099">
    <property type="protein sequence ID" value="VAW13107.1"/>
    <property type="molecule type" value="Genomic_DNA"/>
</dbReference>
<protein>
    <submittedName>
        <fullName evidence="2">Phage tail fiber protein</fullName>
    </submittedName>
</protein>
<dbReference type="Pfam" id="PF01391">
    <property type="entry name" value="Collagen"/>
    <property type="match status" value="1"/>
</dbReference>
<accession>A0A3B0TII6</accession>
<dbReference type="InterPro" id="IPR008160">
    <property type="entry name" value="Collagen"/>
</dbReference>
<feature type="compositionally biased region" description="Low complexity" evidence="1">
    <location>
        <begin position="39"/>
        <end position="55"/>
    </location>
</feature>
<evidence type="ECO:0000313" key="2">
    <source>
        <dbReference type="EMBL" id="VAW13107.1"/>
    </source>
</evidence>
<proteinExistence type="predicted"/>